<feature type="region of interest" description="Disordered" evidence="3">
    <location>
        <begin position="93"/>
        <end position="123"/>
    </location>
</feature>
<feature type="region of interest" description="Disordered" evidence="3">
    <location>
        <begin position="236"/>
        <end position="279"/>
    </location>
</feature>
<evidence type="ECO:0000313" key="6">
    <source>
        <dbReference type="Proteomes" id="UP000075243"/>
    </source>
</evidence>
<feature type="coiled-coil region" evidence="2">
    <location>
        <begin position="606"/>
        <end position="662"/>
    </location>
</feature>
<dbReference type="PANTHER" id="PTHR47357">
    <property type="entry name" value="COP1-INTERACTIVE PROTEIN 1"/>
    <property type="match status" value="1"/>
</dbReference>
<feature type="compositionally biased region" description="Basic and acidic residues" evidence="3">
    <location>
        <begin position="236"/>
        <end position="255"/>
    </location>
</feature>
<dbReference type="PANTHER" id="PTHR47357:SF1">
    <property type="entry name" value="SPINDLE POLE BODY COMPONENT 110"/>
    <property type="match status" value="1"/>
</dbReference>
<dbReference type="EMBL" id="CM003612">
    <property type="protein sequence ID" value="KYP58683.1"/>
    <property type="molecule type" value="Genomic_DNA"/>
</dbReference>
<dbReference type="Proteomes" id="UP000075243">
    <property type="component" value="Chromosome 10"/>
</dbReference>
<accession>A0A151SV59</accession>
<evidence type="ECO:0000259" key="4">
    <source>
        <dbReference type="PROSITE" id="PS51774"/>
    </source>
</evidence>
<dbReference type="OMA" id="AMTHETY"/>
<dbReference type="Gramene" id="C.cajan_13682.t">
    <property type="protein sequence ID" value="C.cajan_13682.t"/>
    <property type="gene ID" value="C.cajan_13682"/>
</dbReference>
<dbReference type="GO" id="GO:0003779">
    <property type="term" value="F:actin binding"/>
    <property type="evidence" value="ECO:0007669"/>
    <property type="project" value="InterPro"/>
</dbReference>
<keyword evidence="1 2" id="KW-0175">Coiled coil</keyword>
<gene>
    <name evidence="5" type="ORF">KK1_014101</name>
</gene>
<protein>
    <submittedName>
        <fullName evidence="5">Laminin subunit alpha-2</fullName>
    </submittedName>
</protein>
<feature type="compositionally biased region" description="Polar residues" evidence="3">
    <location>
        <begin position="256"/>
        <end position="265"/>
    </location>
</feature>
<evidence type="ECO:0000313" key="5">
    <source>
        <dbReference type="EMBL" id="KYP58683.1"/>
    </source>
</evidence>
<keyword evidence="6" id="KW-1185">Reference proteome</keyword>
<dbReference type="GO" id="GO:0005200">
    <property type="term" value="F:structural constituent of cytoskeleton"/>
    <property type="evidence" value="ECO:0007669"/>
    <property type="project" value="TreeGrafter"/>
</dbReference>
<dbReference type="PROSITE" id="PS51774">
    <property type="entry name" value="NAB"/>
    <property type="match status" value="1"/>
</dbReference>
<dbReference type="Pfam" id="PF07765">
    <property type="entry name" value="KIP1"/>
    <property type="match status" value="1"/>
</dbReference>
<reference evidence="5 6" key="1">
    <citation type="journal article" date="2012" name="Nat. Biotechnol.">
        <title>Draft genome sequence of pigeonpea (Cajanus cajan), an orphan legume crop of resource-poor farmers.</title>
        <authorList>
            <person name="Varshney R.K."/>
            <person name="Chen W."/>
            <person name="Li Y."/>
            <person name="Bharti A.K."/>
            <person name="Saxena R.K."/>
            <person name="Schlueter J.A."/>
            <person name="Donoghue M.T."/>
            <person name="Azam S."/>
            <person name="Fan G."/>
            <person name="Whaley A.M."/>
            <person name="Farmer A.D."/>
            <person name="Sheridan J."/>
            <person name="Iwata A."/>
            <person name="Tuteja R."/>
            <person name="Penmetsa R.V."/>
            <person name="Wu W."/>
            <person name="Upadhyaya H.D."/>
            <person name="Yang S.P."/>
            <person name="Shah T."/>
            <person name="Saxena K.B."/>
            <person name="Michael T."/>
            <person name="McCombie W.R."/>
            <person name="Yang B."/>
            <person name="Zhang G."/>
            <person name="Yang H."/>
            <person name="Wang J."/>
            <person name="Spillane C."/>
            <person name="Cook D.R."/>
            <person name="May G.D."/>
            <person name="Xu X."/>
            <person name="Jackson S.A."/>
        </authorList>
    </citation>
    <scope>NUCLEOTIDE SEQUENCE [LARGE SCALE GENOMIC DNA]</scope>
    <source>
        <strain evidence="6">cv. Asha</strain>
    </source>
</reference>
<feature type="coiled-coil region" evidence="2">
    <location>
        <begin position="125"/>
        <end position="166"/>
    </location>
</feature>
<dbReference type="GO" id="GO:0005856">
    <property type="term" value="C:cytoskeleton"/>
    <property type="evidence" value="ECO:0007669"/>
    <property type="project" value="TreeGrafter"/>
</dbReference>
<feature type="compositionally biased region" description="Basic and acidic residues" evidence="3">
    <location>
        <begin position="268"/>
        <end position="279"/>
    </location>
</feature>
<dbReference type="AlphaFoldDB" id="A0A151SV59"/>
<evidence type="ECO:0000256" key="1">
    <source>
        <dbReference type="ARBA" id="ARBA00023054"/>
    </source>
</evidence>
<proteinExistence type="predicted"/>
<feature type="domain" description="NAB" evidence="4">
    <location>
        <begin position="10"/>
        <end position="89"/>
    </location>
</feature>
<evidence type="ECO:0000256" key="3">
    <source>
        <dbReference type="SAM" id="MobiDB-lite"/>
    </source>
</evidence>
<organism evidence="5 6">
    <name type="scientific">Cajanus cajan</name>
    <name type="common">Pigeon pea</name>
    <name type="synonym">Cajanus indicus</name>
    <dbReference type="NCBI Taxonomy" id="3821"/>
    <lineage>
        <taxon>Eukaryota</taxon>
        <taxon>Viridiplantae</taxon>
        <taxon>Streptophyta</taxon>
        <taxon>Embryophyta</taxon>
        <taxon>Tracheophyta</taxon>
        <taxon>Spermatophyta</taxon>
        <taxon>Magnoliopsida</taxon>
        <taxon>eudicotyledons</taxon>
        <taxon>Gunneridae</taxon>
        <taxon>Pentapetalae</taxon>
        <taxon>rosids</taxon>
        <taxon>fabids</taxon>
        <taxon>Fabales</taxon>
        <taxon>Fabaceae</taxon>
        <taxon>Papilionoideae</taxon>
        <taxon>50 kb inversion clade</taxon>
        <taxon>NPAAA clade</taxon>
        <taxon>indigoferoid/millettioid clade</taxon>
        <taxon>Phaseoleae</taxon>
        <taxon>Cajanus</taxon>
    </lineage>
</organism>
<sequence>MVKHRFRESIKSFFGSHIDPNKEEQLQVAKAEIEEKVKRILRLIKDNNLEEDSTQVEVSKKEPLVELIEDFHNQYQSLYAQYDHLTGELRKKIKGKQEKGSSSSSSDSDSDYSSKDKDNKNGQLENEFQKTIDGLKQELEVVNIEVAELNQKLTVTHEEKEDLNSKYLAALSKIQEANKINMDLKTVAEAELNKQLDIAALTQTHEGYQKESSNQIRELEAQITSLELELESMQNQKRDMEEQIKSSTTEARELGENNTGLQNQISELEMKSREREEELSALMKKLEDNENESSAKMTDLTSQIKKLLADIGTLHAQKNELEEQIIFKSNEASNQVQNITNEVNALQQEVESLQHHKSDLEVQLAEKVQENSEYVIQMQTLKEEIDRKILEQERLLEDRENLAMQIKQQCEKLKMELDSTQNQKGEVEEQMTVKDHENTKLREAIMGLQGTITALEKTLAEKEADLSTLQEKETEAAKLELHCEKISEKHAESLTMVENEKNDISSKTMDLKRTLGEREDSYQKLNEEYKQIDSLFKECMVKLEVAEKKIEEMAGEVRMLEVKLRLSDQKLRVTEQLLKSVNSVMTGIETVSWKFSDDCKTFEDWISNISHELKVAKDNVREMNKETENKEESEKMNLTTTVVQLKKTVGELEKMMKEKEDGILDLGEEKREVIRQLCLWIDYHRSRYDYLKDILLKTRRGQRAA</sequence>
<dbReference type="InterPro" id="IPR011684">
    <property type="entry name" value="NAB"/>
</dbReference>
<dbReference type="STRING" id="3821.A0A151SV59"/>
<evidence type="ECO:0000256" key="2">
    <source>
        <dbReference type="SAM" id="Coils"/>
    </source>
</evidence>
<name>A0A151SV59_CAJCA</name>